<gene>
    <name evidence="3" type="ORF">ACFLIM_12380</name>
</gene>
<accession>A0ABW7A9H7</accession>
<sequence>MVRVFVFLLLSVLVLGCSAPAPEEPAERFSTTDVAWLQLAEALHTRALPLLELVPERSGSRSLADLAVRLGKKHENERGRLRSLLAQARVGGENPHAQHDMPGMPTAEDLRALNALRDDAFDRRFVALFRAYLDQLVLVAEGEQSSGAAPEARGLAAAMARDHTADLAELGRVDGR</sequence>
<dbReference type="EMBL" id="JBICRM010000006">
    <property type="protein sequence ID" value="MFG1703981.1"/>
    <property type="molecule type" value="Genomic_DNA"/>
</dbReference>
<evidence type="ECO:0000313" key="4">
    <source>
        <dbReference type="Proteomes" id="UP001603978"/>
    </source>
</evidence>
<proteinExistence type="predicted"/>
<keyword evidence="4" id="KW-1185">Reference proteome</keyword>
<keyword evidence="1" id="KW-0732">Signal</keyword>
<dbReference type="Pfam" id="PF03713">
    <property type="entry name" value="DUF305"/>
    <property type="match status" value="1"/>
</dbReference>
<dbReference type="PROSITE" id="PS51257">
    <property type="entry name" value="PROKAR_LIPOPROTEIN"/>
    <property type="match status" value="1"/>
</dbReference>
<protein>
    <submittedName>
        <fullName evidence="3">DUF305 domain-containing protein</fullName>
    </submittedName>
</protein>
<name>A0ABW7A9H7_9ACTN</name>
<dbReference type="RefSeq" id="WP_393164653.1">
    <property type="nucleotide sequence ID" value="NZ_JBICRM010000006.1"/>
</dbReference>
<reference evidence="3 4" key="1">
    <citation type="submission" date="2024-10" db="EMBL/GenBank/DDBJ databases">
        <authorList>
            <person name="Topkara A.R."/>
            <person name="Saygin H."/>
        </authorList>
    </citation>
    <scope>NUCLEOTIDE SEQUENCE [LARGE SCALE GENOMIC DNA]</scope>
    <source>
        <strain evidence="3 4">M3C6</strain>
    </source>
</reference>
<dbReference type="Proteomes" id="UP001603978">
    <property type="component" value="Unassembled WGS sequence"/>
</dbReference>
<feature type="domain" description="DUF305" evidence="2">
    <location>
        <begin position="33"/>
        <end position="170"/>
    </location>
</feature>
<evidence type="ECO:0000256" key="1">
    <source>
        <dbReference type="SAM" id="SignalP"/>
    </source>
</evidence>
<organism evidence="3 4">
    <name type="scientific">Nonomuraea marmarensis</name>
    <dbReference type="NCBI Taxonomy" id="3351344"/>
    <lineage>
        <taxon>Bacteria</taxon>
        <taxon>Bacillati</taxon>
        <taxon>Actinomycetota</taxon>
        <taxon>Actinomycetes</taxon>
        <taxon>Streptosporangiales</taxon>
        <taxon>Streptosporangiaceae</taxon>
        <taxon>Nonomuraea</taxon>
    </lineage>
</organism>
<dbReference type="InterPro" id="IPR005183">
    <property type="entry name" value="DUF305_CopM-like"/>
</dbReference>
<feature type="signal peptide" evidence="1">
    <location>
        <begin position="1"/>
        <end position="23"/>
    </location>
</feature>
<evidence type="ECO:0000259" key="2">
    <source>
        <dbReference type="Pfam" id="PF03713"/>
    </source>
</evidence>
<evidence type="ECO:0000313" key="3">
    <source>
        <dbReference type="EMBL" id="MFG1703981.1"/>
    </source>
</evidence>
<dbReference type="Gene3D" id="1.20.1260.10">
    <property type="match status" value="1"/>
</dbReference>
<dbReference type="InterPro" id="IPR012347">
    <property type="entry name" value="Ferritin-like"/>
</dbReference>
<feature type="chain" id="PRO_5046755670" evidence="1">
    <location>
        <begin position="24"/>
        <end position="176"/>
    </location>
</feature>
<comment type="caution">
    <text evidence="3">The sequence shown here is derived from an EMBL/GenBank/DDBJ whole genome shotgun (WGS) entry which is preliminary data.</text>
</comment>